<keyword evidence="2" id="KW-1133">Transmembrane helix</keyword>
<gene>
    <name evidence="3" type="ORF">BLA3211_02008</name>
</gene>
<name>A0A6J5IVY1_9BURK</name>
<dbReference type="RefSeq" id="WP_122946845.1">
    <property type="nucleotide sequence ID" value="NZ_CABWIL020000006.1"/>
</dbReference>
<evidence type="ECO:0000313" key="3">
    <source>
        <dbReference type="EMBL" id="CAB3962938.1"/>
    </source>
</evidence>
<evidence type="ECO:0000313" key="4">
    <source>
        <dbReference type="Proteomes" id="UP000494301"/>
    </source>
</evidence>
<feature type="region of interest" description="Disordered" evidence="1">
    <location>
        <begin position="122"/>
        <end position="153"/>
    </location>
</feature>
<protein>
    <submittedName>
        <fullName evidence="3">Uncharacterized protein</fullName>
    </submittedName>
</protein>
<organism evidence="3 4">
    <name type="scientific">Burkholderia aenigmatica</name>
    <dbReference type="NCBI Taxonomy" id="2015348"/>
    <lineage>
        <taxon>Bacteria</taxon>
        <taxon>Pseudomonadati</taxon>
        <taxon>Pseudomonadota</taxon>
        <taxon>Betaproteobacteria</taxon>
        <taxon>Burkholderiales</taxon>
        <taxon>Burkholderiaceae</taxon>
        <taxon>Burkholderia</taxon>
        <taxon>Burkholderia cepacia complex</taxon>
    </lineage>
</organism>
<sequence length="153" mass="16217">MIDLPDLDVRYLRAIGAAVVVVLVATHGAAYFIGRANGKSAATRDNATAAQRAYQGDIKRIDRDIKRGQQAGQRADASVQRVDRYFHQLDEDARHDPPAPADDCVLPDVRLQRWRTANAGPFASAAAAQSDASAGHAAAAGERPHAGPGSEPP</sequence>
<reference evidence="3 4" key="1">
    <citation type="submission" date="2020-04" db="EMBL/GenBank/DDBJ databases">
        <authorList>
            <person name="Depoorter E."/>
        </authorList>
    </citation>
    <scope>NUCLEOTIDE SEQUENCE [LARGE SCALE GENOMIC DNA]</scope>
    <source>
        <strain evidence="3 4">BCC0217</strain>
    </source>
</reference>
<keyword evidence="2" id="KW-0812">Transmembrane</keyword>
<accession>A0A6J5IVY1</accession>
<dbReference type="EMBL" id="CABWIL020000006">
    <property type="protein sequence ID" value="CAB3962938.1"/>
    <property type="molecule type" value="Genomic_DNA"/>
</dbReference>
<proteinExistence type="predicted"/>
<dbReference type="AlphaFoldDB" id="A0A6J5IVY1"/>
<evidence type="ECO:0000256" key="2">
    <source>
        <dbReference type="SAM" id="Phobius"/>
    </source>
</evidence>
<feature type="transmembrane region" description="Helical" evidence="2">
    <location>
        <begin position="12"/>
        <end position="34"/>
    </location>
</feature>
<evidence type="ECO:0000256" key="1">
    <source>
        <dbReference type="SAM" id="MobiDB-lite"/>
    </source>
</evidence>
<keyword evidence="2" id="KW-0472">Membrane</keyword>
<dbReference type="Proteomes" id="UP000494301">
    <property type="component" value="Unassembled WGS sequence"/>
</dbReference>